<dbReference type="VEuPathDB" id="AmoebaDB:DICPUDRAFT_77304"/>
<dbReference type="InterPro" id="IPR001214">
    <property type="entry name" value="SET_dom"/>
</dbReference>
<proteinExistence type="predicted"/>
<dbReference type="GO" id="GO:0045814">
    <property type="term" value="P:negative regulation of gene expression, epigenetic"/>
    <property type="evidence" value="ECO:0000318"/>
    <property type="project" value="GO_Central"/>
</dbReference>
<protein>
    <recommendedName>
        <fullName evidence="2">SET domain-containing protein</fullName>
    </recommendedName>
</protein>
<dbReference type="PANTHER" id="PTHR46402:SF1">
    <property type="entry name" value="SET DOMAIN-CONTAINING PROTEIN"/>
    <property type="match status" value="1"/>
</dbReference>
<dbReference type="AlphaFoldDB" id="F0ZG80"/>
<organism evidence="3 4">
    <name type="scientific">Dictyostelium purpureum</name>
    <name type="common">Slime mold</name>
    <dbReference type="NCBI Taxonomy" id="5786"/>
    <lineage>
        <taxon>Eukaryota</taxon>
        <taxon>Amoebozoa</taxon>
        <taxon>Evosea</taxon>
        <taxon>Eumycetozoa</taxon>
        <taxon>Dictyostelia</taxon>
        <taxon>Dictyosteliales</taxon>
        <taxon>Dictyosteliaceae</taxon>
        <taxon>Dictyostelium</taxon>
    </lineage>
</organism>
<dbReference type="Pfam" id="PF13181">
    <property type="entry name" value="TPR_8"/>
    <property type="match status" value="1"/>
</dbReference>
<dbReference type="OrthoDB" id="5945798at2759"/>
<dbReference type="InterPro" id="IPR019734">
    <property type="entry name" value="TPR_rpt"/>
</dbReference>
<evidence type="ECO:0000256" key="1">
    <source>
        <dbReference type="PROSITE-ProRule" id="PRU00339"/>
    </source>
</evidence>
<feature type="repeat" description="TPR" evidence="1">
    <location>
        <begin position="7"/>
        <end position="40"/>
    </location>
</feature>
<dbReference type="EMBL" id="GL871009">
    <property type="protein sequence ID" value="EGC37058.1"/>
    <property type="molecule type" value="Genomic_DNA"/>
</dbReference>
<dbReference type="GO" id="GO:0042799">
    <property type="term" value="F:histone H4K20 methyltransferase activity"/>
    <property type="evidence" value="ECO:0000318"/>
    <property type="project" value="GO_Central"/>
</dbReference>
<dbReference type="InParanoid" id="F0ZG80"/>
<evidence type="ECO:0000259" key="2">
    <source>
        <dbReference type="PROSITE" id="PS50280"/>
    </source>
</evidence>
<dbReference type="InterPro" id="IPR011990">
    <property type="entry name" value="TPR-like_helical_dom_sf"/>
</dbReference>
<feature type="domain" description="SET" evidence="2">
    <location>
        <begin position="153"/>
        <end position="471"/>
    </location>
</feature>
<dbReference type="Proteomes" id="UP000001064">
    <property type="component" value="Unassembled WGS sequence"/>
</dbReference>
<gene>
    <name evidence="3" type="ORF">DICPUDRAFT_77304</name>
</gene>
<sequence>MTSSSSSPSLKDLGNQFYVKGDYEKAIELYKQGIEELGSNENGGNNELLSILKCNISTSYIQLKKYEESLKSALEAIESNPNSAKAFLRAGESYIGLKLYKEAKENYLMCIKNINTNDESSKTLLASAENGLLNSKMKQFYQPILESSPELYNRVEIKYLDNVKEKALFAKETIQKGEIVFSDLPYCHQLSVDSLHNHFTKICSHCIKFINTSETTIIKCGGKGCNYQYCSEKCKQDSIPYHSQSCLNLSDKKSLENNPIYKYRKMVENAPTSTQLLLAESIISMISYLLKTKKVKNCNLALGSVTHLKRTSLMAQQPSFNGKNLGDLQKQYQPLLSLLEEQYGLKLKEDLENNILSQEFKKCILEFYDNLLGMINFNSTSTVIKSGNKVNIVENVQVKSGKKTITKSKTRVQEDQCWGVGLFPIFSCMNHSCLPNIEISNEIQDGVDRVKMVVKAKKLIPAGSEILHSYCDENLPTKERKQLLLSQYGFKCLCPKCSR</sequence>
<accession>F0ZG80</accession>
<dbReference type="PROSITE" id="PS50005">
    <property type="entry name" value="TPR"/>
    <property type="match status" value="1"/>
</dbReference>
<dbReference type="eggNOG" id="KOG4648">
    <property type="taxonomic scope" value="Eukaryota"/>
</dbReference>
<dbReference type="SMART" id="SM00317">
    <property type="entry name" value="SET"/>
    <property type="match status" value="1"/>
</dbReference>
<dbReference type="Gene3D" id="6.10.140.2220">
    <property type="match status" value="1"/>
</dbReference>
<dbReference type="InterPro" id="IPR046341">
    <property type="entry name" value="SET_dom_sf"/>
</dbReference>
<keyword evidence="4" id="KW-1185">Reference proteome</keyword>
<dbReference type="PROSITE" id="PS50280">
    <property type="entry name" value="SET"/>
    <property type="match status" value="1"/>
</dbReference>
<dbReference type="Pfam" id="PF00856">
    <property type="entry name" value="SET"/>
    <property type="match status" value="1"/>
</dbReference>
<dbReference type="eggNOG" id="KOG2084">
    <property type="taxonomic scope" value="Eukaryota"/>
</dbReference>
<dbReference type="STRING" id="5786.F0ZG80"/>
<dbReference type="PANTHER" id="PTHR46402">
    <property type="entry name" value="SET AND MYND DOMAIN-CONTAINING PROTEIN 5"/>
    <property type="match status" value="1"/>
</dbReference>
<keyword evidence="1" id="KW-0802">TPR repeat</keyword>
<dbReference type="Gene3D" id="1.25.40.10">
    <property type="entry name" value="Tetratricopeptide repeat domain"/>
    <property type="match status" value="1"/>
</dbReference>
<evidence type="ECO:0000313" key="4">
    <source>
        <dbReference type="Proteomes" id="UP000001064"/>
    </source>
</evidence>
<dbReference type="SUPFAM" id="SSF82199">
    <property type="entry name" value="SET domain"/>
    <property type="match status" value="1"/>
</dbReference>
<evidence type="ECO:0000313" key="3">
    <source>
        <dbReference type="EMBL" id="EGC37058.1"/>
    </source>
</evidence>
<dbReference type="RefSeq" id="XP_003286415.1">
    <property type="nucleotide sequence ID" value="XM_003286367.1"/>
</dbReference>
<dbReference type="GeneID" id="10503809"/>
<dbReference type="CDD" id="cd20071">
    <property type="entry name" value="SET_SMYD"/>
    <property type="match status" value="1"/>
</dbReference>
<dbReference type="SMART" id="SM00028">
    <property type="entry name" value="TPR"/>
    <property type="match status" value="3"/>
</dbReference>
<reference evidence="4" key="1">
    <citation type="journal article" date="2011" name="Genome Biol.">
        <title>Comparative genomics of the social amoebae Dictyostelium discoideum and Dictyostelium purpureum.</title>
        <authorList>
            <consortium name="US DOE Joint Genome Institute (JGI-PGF)"/>
            <person name="Sucgang R."/>
            <person name="Kuo A."/>
            <person name="Tian X."/>
            <person name="Salerno W."/>
            <person name="Parikh A."/>
            <person name="Feasley C.L."/>
            <person name="Dalin E."/>
            <person name="Tu H."/>
            <person name="Huang E."/>
            <person name="Barry K."/>
            <person name="Lindquist E."/>
            <person name="Shapiro H."/>
            <person name="Bruce D."/>
            <person name="Schmutz J."/>
            <person name="Salamov A."/>
            <person name="Fey P."/>
            <person name="Gaudet P."/>
            <person name="Anjard C."/>
            <person name="Babu M.M."/>
            <person name="Basu S."/>
            <person name="Bushmanova Y."/>
            <person name="van der Wel H."/>
            <person name="Katoh-Kurasawa M."/>
            <person name="Dinh C."/>
            <person name="Coutinho P.M."/>
            <person name="Saito T."/>
            <person name="Elias M."/>
            <person name="Schaap P."/>
            <person name="Kay R.R."/>
            <person name="Henrissat B."/>
            <person name="Eichinger L."/>
            <person name="Rivero F."/>
            <person name="Putnam N.H."/>
            <person name="West C.M."/>
            <person name="Loomis W.F."/>
            <person name="Chisholm R.L."/>
            <person name="Shaulsky G."/>
            <person name="Strassmann J.E."/>
            <person name="Queller D.C."/>
            <person name="Kuspa A."/>
            <person name="Grigoriev I.V."/>
        </authorList>
    </citation>
    <scope>NUCLEOTIDE SEQUENCE [LARGE SCALE GENOMIC DNA]</scope>
    <source>
        <strain evidence="4">QSDP1</strain>
    </source>
</reference>
<dbReference type="Gene3D" id="2.170.270.10">
    <property type="entry name" value="SET domain"/>
    <property type="match status" value="1"/>
</dbReference>
<dbReference type="Gene3D" id="1.10.220.160">
    <property type="match status" value="1"/>
</dbReference>
<dbReference type="KEGG" id="dpp:DICPUDRAFT_77304"/>
<dbReference type="SUPFAM" id="SSF48452">
    <property type="entry name" value="TPR-like"/>
    <property type="match status" value="1"/>
</dbReference>
<name>F0ZG80_DICPU</name>
<dbReference type="OMA" id="PIFSCMN"/>